<comment type="caution">
    <text evidence="2">The sequence shown here is derived from an EMBL/GenBank/DDBJ whole genome shotgun (WGS) entry which is preliminary data.</text>
</comment>
<evidence type="ECO:0000313" key="3">
    <source>
        <dbReference type="Proteomes" id="UP000639338"/>
    </source>
</evidence>
<feature type="transmembrane region" description="Helical" evidence="1">
    <location>
        <begin position="255"/>
        <end position="276"/>
    </location>
</feature>
<feature type="transmembrane region" description="Helical" evidence="1">
    <location>
        <begin position="62"/>
        <end position="83"/>
    </location>
</feature>
<dbReference type="OrthoDB" id="5818871at2759"/>
<feature type="transmembrane region" description="Helical" evidence="1">
    <location>
        <begin position="158"/>
        <end position="181"/>
    </location>
</feature>
<name>A0A835CRQ8_APHGI</name>
<keyword evidence="1" id="KW-1133">Transmembrane helix</keyword>
<keyword evidence="1" id="KW-0812">Transmembrane</keyword>
<dbReference type="AlphaFoldDB" id="A0A835CRQ8"/>
<feature type="transmembrane region" description="Helical" evidence="1">
    <location>
        <begin position="95"/>
        <end position="113"/>
    </location>
</feature>
<evidence type="ECO:0000313" key="2">
    <source>
        <dbReference type="EMBL" id="KAF7991473.1"/>
    </source>
</evidence>
<dbReference type="PANTHER" id="PTHR38553">
    <property type="entry name" value="PROTEIN CBG19621"/>
    <property type="match status" value="1"/>
</dbReference>
<evidence type="ECO:0000256" key="1">
    <source>
        <dbReference type="SAM" id="Phobius"/>
    </source>
</evidence>
<dbReference type="PANTHER" id="PTHR38553:SF1">
    <property type="entry name" value="G PROTEIN-COUPLED RECEPTOR"/>
    <property type="match status" value="1"/>
</dbReference>
<dbReference type="Proteomes" id="UP000639338">
    <property type="component" value="Unassembled WGS sequence"/>
</dbReference>
<dbReference type="EMBL" id="JACMRX010000004">
    <property type="protein sequence ID" value="KAF7991473.1"/>
    <property type="molecule type" value="Genomic_DNA"/>
</dbReference>
<protein>
    <submittedName>
        <fullName evidence="2">Uncharacterized protein</fullName>
    </submittedName>
</protein>
<sequence length="424" mass="49176">MARSQKYGNDTIDVLNKGCIDNFNLIACGRISLLVIISGITCLFLLLKIIKYHINKHSQVHHYVIFYVSIIECLSCGASTVFGVRYPQLDFSTNFLKLLQFTLIAHYYWSIITRSRHRDDILQHVVNPILCLFMLYCTIVVLMGMVDTSGTWIECLRPYWLMLSIADLIAVQLFSIVSLYITHYSYHKHHNHTKTNNNRKNIIINSKSRDIWIVTFVYQLSAIVSVLFDSIMVIFCNNENGCSAIYQHTQIYYSFINFLFMIIKFFLPIWILLWLFKPIRVKSRPSEVALTSHYNNIDGNYYRQIFFNGDDNNTQIRNDNSTINYPIEQSSIYGSFVDFSCTDSSSSDLSPTTNYWSANKYEKHFNNNDNCEINNINYCIDENSHKYDNNIQIGIQENKKKHLTTINEESGGGGGGIMMENLYD</sequence>
<organism evidence="2 3">
    <name type="scientific">Aphidius gifuensis</name>
    <name type="common">Parasitoid wasp</name>
    <dbReference type="NCBI Taxonomy" id="684658"/>
    <lineage>
        <taxon>Eukaryota</taxon>
        <taxon>Metazoa</taxon>
        <taxon>Ecdysozoa</taxon>
        <taxon>Arthropoda</taxon>
        <taxon>Hexapoda</taxon>
        <taxon>Insecta</taxon>
        <taxon>Pterygota</taxon>
        <taxon>Neoptera</taxon>
        <taxon>Endopterygota</taxon>
        <taxon>Hymenoptera</taxon>
        <taxon>Apocrita</taxon>
        <taxon>Ichneumonoidea</taxon>
        <taxon>Braconidae</taxon>
        <taxon>Aphidiinae</taxon>
        <taxon>Aphidius</taxon>
    </lineage>
</organism>
<accession>A0A835CRQ8</accession>
<keyword evidence="3" id="KW-1185">Reference proteome</keyword>
<gene>
    <name evidence="2" type="ORF">HCN44_008785</name>
</gene>
<feature type="transmembrane region" description="Helical" evidence="1">
    <location>
        <begin position="31"/>
        <end position="50"/>
    </location>
</feature>
<keyword evidence="1" id="KW-0472">Membrane</keyword>
<reference evidence="2 3" key="1">
    <citation type="submission" date="2020-08" db="EMBL/GenBank/DDBJ databases">
        <title>Aphidius gifuensis genome sequencing and assembly.</title>
        <authorList>
            <person name="Du Z."/>
        </authorList>
    </citation>
    <scope>NUCLEOTIDE SEQUENCE [LARGE SCALE GENOMIC DNA]</scope>
    <source>
        <strain evidence="2">YNYX2018</strain>
        <tissue evidence="2">Adults</tissue>
    </source>
</reference>
<feature type="transmembrane region" description="Helical" evidence="1">
    <location>
        <begin position="125"/>
        <end position="146"/>
    </location>
</feature>
<feature type="transmembrane region" description="Helical" evidence="1">
    <location>
        <begin position="211"/>
        <end position="235"/>
    </location>
</feature>
<proteinExistence type="predicted"/>